<dbReference type="EMBL" id="CM046125">
    <property type="protein sequence ID" value="KAI8423331.1"/>
    <property type="molecule type" value="Genomic_DNA"/>
</dbReference>
<dbReference type="Proteomes" id="UP001064048">
    <property type="component" value="Chromosome 25"/>
</dbReference>
<accession>A0ACC0JH10</accession>
<reference evidence="1 2" key="1">
    <citation type="journal article" date="2022" name="Genome Biol. Evol.">
        <title>The Spruce Budworm Genome: Reconstructing the Evolutionary History of Antifreeze Proteins.</title>
        <authorList>
            <person name="Beliveau C."/>
            <person name="Gagne P."/>
            <person name="Picq S."/>
            <person name="Vernygora O."/>
            <person name="Keeling C.I."/>
            <person name="Pinkney K."/>
            <person name="Doucet D."/>
            <person name="Wen F."/>
            <person name="Johnston J.S."/>
            <person name="Maaroufi H."/>
            <person name="Boyle B."/>
            <person name="Laroche J."/>
            <person name="Dewar K."/>
            <person name="Juretic N."/>
            <person name="Blackburn G."/>
            <person name="Nisole A."/>
            <person name="Brunet B."/>
            <person name="Brandao M."/>
            <person name="Lumley L."/>
            <person name="Duan J."/>
            <person name="Quan G."/>
            <person name="Lucarotti C.J."/>
            <person name="Roe A.D."/>
            <person name="Sperling F.A.H."/>
            <person name="Levesque R.C."/>
            <person name="Cusson M."/>
        </authorList>
    </citation>
    <scope>NUCLEOTIDE SEQUENCE [LARGE SCALE GENOMIC DNA]</scope>
    <source>
        <strain evidence="1">Glfc:IPQL:Cfum</strain>
    </source>
</reference>
<sequence>MKLRRILNALLPNDNIKEQDESDIKHNNRDSEKEKEELDDGKRIAETFECKVMMQNDSSEAPVLEVNLGAKIKRGR</sequence>
<name>A0ACC0JH10_CHOFU</name>
<comment type="caution">
    <text evidence="1">The sequence shown here is derived from an EMBL/GenBank/DDBJ whole genome shotgun (WGS) entry which is preliminary data.</text>
</comment>
<proteinExistence type="predicted"/>
<evidence type="ECO:0000313" key="2">
    <source>
        <dbReference type="Proteomes" id="UP001064048"/>
    </source>
</evidence>
<keyword evidence="2" id="KW-1185">Reference proteome</keyword>
<evidence type="ECO:0000313" key="1">
    <source>
        <dbReference type="EMBL" id="KAI8423331.1"/>
    </source>
</evidence>
<protein>
    <submittedName>
        <fullName evidence="1">Uncharacterized protein</fullName>
    </submittedName>
</protein>
<gene>
    <name evidence="1" type="ORF">MSG28_014345</name>
</gene>
<organism evidence="1 2">
    <name type="scientific">Choristoneura fumiferana</name>
    <name type="common">Spruce budworm moth</name>
    <name type="synonym">Archips fumiferana</name>
    <dbReference type="NCBI Taxonomy" id="7141"/>
    <lineage>
        <taxon>Eukaryota</taxon>
        <taxon>Metazoa</taxon>
        <taxon>Ecdysozoa</taxon>
        <taxon>Arthropoda</taxon>
        <taxon>Hexapoda</taxon>
        <taxon>Insecta</taxon>
        <taxon>Pterygota</taxon>
        <taxon>Neoptera</taxon>
        <taxon>Endopterygota</taxon>
        <taxon>Lepidoptera</taxon>
        <taxon>Glossata</taxon>
        <taxon>Ditrysia</taxon>
        <taxon>Tortricoidea</taxon>
        <taxon>Tortricidae</taxon>
        <taxon>Tortricinae</taxon>
        <taxon>Choristoneura</taxon>
    </lineage>
</organism>